<protein>
    <submittedName>
        <fullName evidence="2">Uncharacterized protein</fullName>
    </submittedName>
</protein>
<name>A0A4C2E883_9SACH</name>
<proteinExistence type="predicted"/>
<dbReference type="Proteomes" id="UP000301737">
    <property type="component" value="Unassembled WGS sequence"/>
</dbReference>
<feature type="region of interest" description="Disordered" evidence="1">
    <location>
        <begin position="148"/>
        <end position="234"/>
    </location>
</feature>
<evidence type="ECO:0000256" key="1">
    <source>
        <dbReference type="SAM" id="MobiDB-lite"/>
    </source>
</evidence>
<feature type="compositionally biased region" description="Polar residues" evidence="1">
    <location>
        <begin position="327"/>
        <end position="336"/>
    </location>
</feature>
<reference evidence="2 3" key="1">
    <citation type="submission" date="2019-01" db="EMBL/GenBank/DDBJ databases">
        <title>Draft Genome Sequencing of Zygosaccharomyces mellis Ca-7.</title>
        <authorList>
            <person name="Shiwa Y."/>
            <person name="Kanesaki Y."/>
            <person name="Ishige T."/>
            <person name="Mura K."/>
            <person name="Hori T."/>
            <person name="Tamura T."/>
        </authorList>
    </citation>
    <scope>NUCLEOTIDE SEQUENCE [LARGE SCALE GENOMIC DNA]</scope>
    <source>
        <strain evidence="2 3">Ca-7</strain>
    </source>
</reference>
<feature type="region of interest" description="Disordered" evidence="1">
    <location>
        <begin position="1"/>
        <end position="33"/>
    </location>
</feature>
<dbReference type="AlphaFoldDB" id="A0A4C2E883"/>
<evidence type="ECO:0000313" key="2">
    <source>
        <dbReference type="EMBL" id="GCF00142.1"/>
    </source>
</evidence>
<feature type="region of interest" description="Disordered" evidence="1">
    <location>
        <begin position="270"/>
        <end position="336"/>
    </location>
</feature>
<gene>
    <name evidence="2" type="ORF">ZYGM_003428</name>
</gene>
<feature type="compositionally biased region" description="Low complexity" evidence="1">
    <location>
        <begin position="213"/>
        <end position="225"/>
    </location>
</feature>
<sequence length="504" mass="54846">MADTQHLQVTAPPPPSIGSDNVETTPYRRGHRHKRSFAISGDFEFVKTMEPSSVPPPLPLNITSPTPILPAPSEPEYAAGTTPSALQSPKFFVSEEPKFSSPFKGVPDAIINLDDALKTKPRSFKCHRRAESAPADLEIFMNMKNFNGSNGGNKEESSCIQEEDDDDGGGCGNNDNNGDGKSTGELVETQLMSPLRPRSPTPGGVRSNKLGFHSGSPSKNSNSHSIGGGNFNNSLKINRQKQRYYHYTKQLPIQAASQIQSQSLKGQASSSSLSSAYMQTPGSLAHTPSKQMTTPLTPVSNGNSRFHAKNEDRPLSPTIRSHHNHAQLPTKSASTSTSFNYESKLYDMPHNITVTKSPSSASNDNRTLNHNQDLSVSQEEKQDSEYHQGSSTPPLNLSVSSPKQTNAEERNDLIPESLLLGEPGDAEDPTISLNRDFARGLHPVSAEGRLPLTGGSTSDESHQESRTVSDSVCITEREQLKDKKKKKSRLSSFMSLFAKSPHHH</sequence>
<dbReference type="EMBL" id="BIMX01000015">
    <property type="protein sequence ID" value="GCF00142.1"/>
    <property type="molecule type" value="Genomic_DNA"/>
</dbReference>
<feature type="region of interest" description="Disordered" evidence="1">
    <location>
        <begin position="374"/>
        <end position="407"/>
    </location>
</feature>
<dbReference type="OrthoDB" id="3981301at2759"/>
<evidence type="ECO:0000313" key="3">
    <source>
        <dbReference type="Proteomes" id="UP000301737"/>
    </source>
</evidence>
<keyword evidence="3" id="KW-1185">Reference proteome</keyword>
<feature type="compositionally biased region" description="Polar residues" evidence="1">
    <location>
        <begin position="277"/>
        <end position="304"/>
    </location>
</feature>
<feature type="region of interest" description="Disordered" evidence="1">
    <location>
        <begin position="446"/>
        <end position="504"/>
    </location>
</feature>
<comment type="caution">
    <text evidence="2">The sequence shown here is derived from an EMBL/GenBank/DDBJ whole genome shotgun (WGS) entry which is preliminary data.</text>
</comment>
<accession>A0A4C2E883</accession>
<organism evidence="2 3">
    <name type="scientific">Zygosaccharomyces mellis</name>
    <dbReference type="NCBI Taxonomy" id="42258"/>
    <lineage>
        <taxon>Eukaryota</taxon>
        <taxon>Fungi</taxon>
        <taxon>Dikarya</taxon>
        <taxon>Ascomycota</taxon>
        <taxon>Saccharomycotina</taxon>
        <taxon>Saccharomycetes</taxon>
        <taxon>Saccharomycetales</taxon>
        <taxon>Saccharomycetaceae</taxon>
        <taxon>Zygosaccharomyces</taxon>
    </lineage>
</organism>
<feature type="compositionally biased region" description="Polar residues" evidence="1">
    <location>
        <begin position="387"/>
        <end position="405"/>
    </location>
</feature>